<dbReference type="Pfam" id="PF14017">
    <property type="entry name" value="DUF4233"/>
    <property type="match status" value="1"/>
</dbReference>
<dbReference type="KEGG" id="nsn:EXE58_01710"/>
<feature type="transmembrane region" description="Helical" evidence="1">
    <location>
        <begin position="31"/>
        <end position="49"/>
    </location>
</feature>
<dbReference type="InterPro" id="IPR025327">
    <property type="entry name" value="DUF4233"/>
</dbReference>
<organism evidence="2 3">
    <name type="scientific">Nocardioides seonyuensis</name>
    <dbReference type="NCBI Taxonomy" id="2518371"/>
    <lineage>
        <taxon>Bacteria</taxon>
        <taxon>Bacillati</taxon>
        <taxon>Actinomycetota</taxon>
        <taxon>Actinomycetes</taxon>
        <taxon>Propionibacteriales</taxon>
        <taxon>Nocardioidaceae</taxon>
        <taxon>Nocardioides</taxon>
    </lineage>
</organism>
<dbReference type="Proteomes" id="UP000294853">
    <property type="component" value="Chromosome"/>
</dbReference>
<evidence type="ECO:0000313" key="3">
    <source>
        <dbReference type="Proteomes" id="UP000294853"/>
    </source>
</evidence>
<proteinExistence type="predicted"/>
<evidence type="ECO:0000313" key="2">
    <source>
        <dbReference type="EMBL" id="QBX57395.1"/>
    </source>
</evidence>
<keyword evidence="1" id="KW-0812">Transmembrane</keyword>
<gene>
    <name evidence="2" type="ORF">EXE58_01710</name>
</gene>
<keyword evidence="1" id="KW-0472">Membrane</keyword>
<accession>A0A4P7IJ39</accession>
<dbReference type="AlphaFoldDB" id="A0A4P7IJ39"/>
<dbReference type="EMBL" id="CP038436">
    <property type="protein sequence ID" value="QBX57395.1"/>
    <property type="molecule type" value="Genomic_DNA"/>
</dbReference>
<keyword evidence="1" id="KW-1133">Transmembrane helix</keyword>
<keyword evidence="3" id="KW-1185">Reference proteome</keyword>
<reference evidence="2 3" key="1">
    <citation type="submission" date="2019-03" db="EMBL/GenBank/DDBJ databases">
        <title>Three New Species of Nocardioides, Nocardioides euryhalodurans sp. nov., Nocardioides seonyuensis sp. nov. and Nocardioides eburneoflavus sp. nov. Iolated from Soil.</title>
        <authorList>
            <person name="Roh S.G."/>
            <person name="Lee C."/>
            <person name="Kim M.-K."/>
            <person name="Kim S.B."/>
        </authorList>
    </citation>
    <scope>NUCLEOTIDE SEQUENCE [LARGE SCALE GENOMIC DNA]</scope>
    <source>
        <strain evidence="2 3">MMS17-SY207-3</strain>
    </source>
</reference>
<dbReference type="OrthoDB" id="3267755at2"/>
<sequence length="114" mass="11956">MCAAVLFLEAITLGLTTPVMISVAGVDTGTALTVGLGLTLLCVLLAGMLRAEWAYLVGYAVQAVAIALGLVVPMMFFLGVVFAALWTGADLLGRKIERERAAAWAAWEAEQGSR</sequence>
<evidence type="ECO:0000256" key="1">
    <source>
        <dbReference type="SAM" id="Phobius"/>
    </source>
</evidence>
<feature type="transmembrane region" description="Helical" evidence="1">
    <location>
        <begin position="56"/>
        <end position="86"/>
    </location>
</feature>
<protein>
    <submittedName>
        <fullName evidence="2">DUF4233 domain-containing protein</fullName>
    </submittedName>
</protein>
<name>A0A4P7IJ39_9ACTN</name>